<keyword evidence="4 6" id="KW-0732">Signal</keyword>
<dbReference type="EMBL" id="LNRQ01000003">
    <property type="protein sequence ID" value="KZN03525.1"/>
    <property type="molecule type" value="Genomic_DNA"/>
</dbReference>
<evidence type="ECO:0008006" key="10">
    <source>
        <dbReference type="Google" id="ProtNLM"/>
    </source>
</evidence>
<dbReference type="STRING" id="79200.A0A161WXS1"/>
<dbReference type="Gramene" id="KZN03525">
    <property type="protein sequence ID" value="KZN03525"/>
    <property type="gene ID" value="DCAR_012281"/>
</dbReference>
<dbReference type="InterPro" id="IPR004911">
    <property type="entry name" value="Interferon-induced_GILT"/>
</dbReference>
<evidence type="ECO:0000313" key="7">
    <source>
        <dbReference type="EMBL" id="KZN03525.1"/>
    </source>
</evidence>
<gene>
    <name evidence="7" type="ORF">DCAR_012281</name>
    <name evidence="8" type="ORF">DCAR_0313913</name>
</gene>
<keyword evidence="9" id="KW-1185">Reference proteome</keyword>
<dbReference type="PANTHER" id="PTHR13234:SF8">
    <property type="entry name" value="GAMMA-INTERFERON-INDUCIBLE LYSOSOMAL THIOL REDUCTASE"/>
    <property type="match status" value="1"/>
</dbReference>
<name>A0A161WXS1_DAUCS</name>
<evidence type="ECO:0000313" key="8">
    <source>
        <dbReference type="EMBL" id="WOG94617.1"/>
    </source>
</evidence>
<feature type="chain" id="PRO_5007828788" description="Gamma-interferon-inducible lysosomal thiol reductase" evidence="6">
    <location>
        <begin position="21"/>
        <end position="262"/>
    </location>
</feature>
<protein>
    <recommendedName>
        <fullName evidence="10">Gamma-interferon-inducible lysosomal thiol reductase</fullName>
    </recommendedName>
</protein>
<dbReference type="InterPro" id="IPR036249">
    <property type="entry name" value="Thioredoxin-like_sf"/>
</dbReference>
<comment type="subcellular location">
    <subcellularLocation>
        <location evidence="1">Secreted</location>
    </subcellularLocation>
</comment>
<dbReference type="SUPFAM" id="SSF52833">
    <property type="entry name" value="Thioredoxin-like"/>
    <property type="match status" value="1"/>
</dbReference>
<sequence>MGRIVYLLLVIIAASPLISSANPHVSSGEQLKNDDKVVIALYYETLCPYCSNLIVNYLYKYFEDGLDSIADLKLIPYGNAKIGPNNTIVCQHGTMECVLNTVESCAIHTWPDVKDHFPFIYCVESLVYEGDYDQWETCFTKLNLNPKPVMDCYGSGYGKKLELQYAAETDALEPRHTYVPWLVVDGQPLYDDYTDFISYVCKAYKGSNVPKVCQSSLSSSTHKNANGINKVCYTEKATKTTLSKLVSAISSWVLQDNVAASI</sequence>
<evidence type="ECO:0000256" key="1">
    <source>
        <dbReference type="ARBA" id="ARBA00004613"/>
    </source>
</evidence>
<evidence type="ECO:0000256" key="2">
    <source>
        <dbReference type="ARBA" id="ARBA00005679"/>
    </source>
</evidence>
<dbReference type="Proteomes" id="UP000077755">
    <property type="component" value="Chromosome 3"/>
</dbReference>
<dbReference type="KEGG" id="dcr:108210908"/>
<dbReference type="PANTHER" id="PTHR13234">
    <property type="entry name" value="GAMMA-INTERFERON INDUCIBLE LYSOSOMAL THIOL REDUCTASE GILT"/>
    <property type="match status" value="1"/>
</dbReference>
<accession>A0A161WXS1</accession>
<keyword evidence="3" id="KW-0964">Secreted</keyword>
<dbReference type="Pfam" id="PF03227">
    <property type="entry name" value="GILT"/>
    <property type="match status" value="1"/>
</dbReference>
<proteinExistence type="inferred from homology"/>
<evidence type="ECO:0000256" key="3">
    <source>
        <dbReference type="ARBA" id="ARBA00022525"/>
    </source>
</evidence>
<reference evidence="8" key="2">
    <citation type="submission" date="2022-03" db="EMBL/GenBank/DDBJ databases">
        <title>Draft title - Genomic analysis of global carrot germplasm unveils the trajectory of domestication and the origin of high carotenoid orange carrot.</title>
        <authorList>
            <person name="Iorizzo M."/>
            <person name="Ellison S."/>
            <person name="Senalik D."/>
            <person name="Macko-Podgorni A."/>
            <person name="Grzebelus D."/>
            <person name="Bostan H."/>
            <person name="Rolling W."/>
            <person name="Curaba J."/>
            <person name="Simon P."/>
        </authorList>
    </citation>
    <scope>NUCLEOTIDE SEQUENCE</scope>
    <source>
        <tissue evidence="8">Leaf</tissue>
    </source>
</reference>
<keyword evidence="5" id="KW-0325">Glycoprotein</keyword>
<dbReference type="OrthoDB" id="958254at2759"/>
<reference evidence="7" key="1">
    <citation type="journal article" date="2016" name="Nat. Genet.">
        <title>A high-quality carrot genome assembly provides new insights into carotenoid accumulation and asterid genome evolution.</title>
        <authorList>
            <person name="Iorizzo M."/>
            <person name="Ellison S."/>
            <person name="Senalik D."/>
            <person name="Zeng P."/>
            <person name="Satapoomin P."/>
            <person name="Huang J."/>
            <person name="Bowman M."/>
            <person name="Iovene M."/>
            <person name="Sanseverino W."/>
            <person name="Cavagnaro P."/>
            <person name="Yildiz M."/>
            <person name="Macko-Podgorni A."/>
            <person name="Moranska E."/>
            <person name="Grzebelus E."/>
            <person name="Grzebelus D."/>
            <person name="Ashrafi H."/>
            <person name="Zheng Z."/>
            <person name="Cheng S."/>
            <person name="Spooner D."/>
            <person name="Van Deynze A."/>
            <person name="Simon P."/>
        </authorList>
    </citation>
    <scope>NUCLEOTIDE SEQUENCE [LARGE SCALE GENOMIC DNA]</scope>
    <source>
        <tissue evidence="7">Leaf</tissue>
    </source>
</reference>
<organism evidence="7">
    <name type="scientific">Daucus carota subsp. sativus</name>
    <name type="common">Carrot</name>
    <dbReference type="NCBI Taxonomy" id="79200"/>
    <lineage>
        <taxon>Eukaryota</taxon>
        <taxon>Viridiplantae</taxon>
        <taxon>Streptophyta</taxon>
        <taxon>Embryophyta</taxon>
        <taxon>Tracheophyta</taxon>
        <taxon>Spermatophyta</taxon>
        <taxon>Magnoliopsida</taxon>
        <taxon>eudicotyledons</taxon>
        <taxon>Gunneridae</taxon>
        <taxon>Pentapetalae</taxon>
        <taxon>asterids</taxon>
        <taxon>campanulids</taxon>
        <taxon>Apiales</taxon>
        <taxon>Apiaceae</taxon>
        <taxon>Apioideae</taxon>
        <taxon>Scandiceae</taxon>
        <taxon>Daucinae</taxon>
        <taxon>Daucus</taxon>
        <taxon>Daucus sect. Daucus</taxon>
    </lineage>
</organism>
<feature type="signal peptide" evidence="6">
    <location>
        <begin position="1"/>
        <end position="20"/>
    </location>
</feature>
<evidence type="ECO:0000313" key="9">
    <source>
        <dbReference type="Proteomes" id="UP000077755"/>
    </source>
</evidence>
<dbReference type="EMBL" id="CP093345">
    <property type="protein sequence ID" value="WOG94617.1"/>
    <property type="molecule type" value="Genomic_DNA"/>
</dbReference>
<dbReference type="AlphaFoldDB" id="A0A161WXS1"/>
<dbReference type="GO" id="GO:0005576">
    <property type="term" value="C:extracellular region"/>
    <property type="evidence" value="ECO:0007669"/>
    <property type="project" value="UniProtKB-SubCell"/>
</dbReference>
<evidence type="ECO:0000256" key="5">
    <source>
        <dbReference type="ARBA" id="ARBA00023180"/>
    </source>
</evidence>
<comment type="similarity">
    <text evidence="2">Belongs to the GILT family.</text>
</comment>
<evidence type="ECO:0000256" key="4">
    <source>
        <dbReference type="ARBA" id="ARBA00022729"/>
    </source>
</evidence>
<dbReference type="GO" id="GO:0016671">
    <property type="term" value="F:oxidoreductase activity, acting on a sulfur group of donors, disulfide as acceptor"/>
    <property type="evidence" value="ECO:0007669"/>
    <property type="project" value="InterPro"/>
</dbReference>
<evidence type="ECO:0000256" key="6">
    <source>
        <dbReference type="SAM" id="SignalP"/>
    </source>
</evidence>
<dbReference type="OMA" id="NSAKACT"/>